<comment type="caution">
    <text evidence="2">The sequence shown here is derived from an EMBL/GenBank/DDBJ whole genome shotgun (WGS) entry which is preliminary data.</text>
</comment>
<accession>A0A9R1VP08</accession>
<dbReference type="InterPro" id="IPR026960">
    <property type="entry name" value="RVT-Znf"/>
</dbReference>
<feature type="domain" description="Reverse transcriptase zinc-binding" evidence="1">
    <location>
        <begin position="188"/>
        <end position="255"/>
    </location>
</feature>
<proteinExistence type="predicted"/>
<evidence type="ECO:0000313" key="2">
    <source>
        <dbReference type="EMBL" id="KAJ0208844.1"/>
    </source>
</evidence>
<dbReference type="AlphaFoldDB" id="A0A9R1VP08"/>
<gene>
    <name evidence="2" type="ORF">LSAT_V11C400207080</name>
</gene>
<organism evidence="2 3">
    <name type="scientific">Lactuca sativa</name>
    <name type="common">Garden lettuce</name>
    <dbReference type="NCBI Taxonomy" id="4236"/>
    <lineage>
        <taxon>Eukaryota</taxon>
        <taxon>Viridiplantae</taxon>
        <taxon>Streptophyta</taxon>
        <taxon>Embryophyta</taxon>
        <taxon>Tracheophyta</taxon>
        <taxon>Spermatophyta</taxon>
        <taxon>Magnoliopsida</taxon>
        <taxon>eudicotyledons</taxon>
        <taxon>Gunneridae</taxon>
        <taxon>Pentapetalae</taxon>
        <taxon>asterids</taxon>
        <taxon>campanulids</taxon>
        <taxon>Asterales</taxon>
        <taxon>Asteraceae</taxon>
        <taxon>Cichorioideae</taxon>
        <taxon>Cichorieae</taxon>
        <taxon>Lactucinae</taxon>
        <taxon>Lactuca</taxon>
    </lineage>
</organism>
<keyword evidence="3" id="KW-1185">Reference proteome</keyword>
<evidence type="ECO:0000259" key="1">
    <source>
        <dbReference type="Pfam" id="PF13966"/>
    </source>
</evidence>
<dbReference type="PANTHER" id="PTHR36617:SF16">
    <property type="entry name" value="OS04G0516500 PROTEIN"/>
    <property type="match status" value="1"/>
</dbReference>
<dbReference type="Proteomes" id="UP000235145">
    <property type="component" value="Unassembled WGS sequence"/>
</dbReference>
<dbReference type="Pfam" id="PF13966">
    <property type="entry name" value="zf-RVT"/>
    <property type="match status" value="1"/>
</dbReference>
<dbReference type="PANTHER" id="PTHR36617">
    <property type="entry name" value="PROTEIN, PUTATIVE-RELATED"/>
    <property type="match status" value="1"/>
</dbReference>
<reference evidence="2 3" key="1">
    <citation type="journal article" date="2017" name="Nat. Commun.">
        <title>Genome assembly with in vitro proximity ligation data and whole-genome triplication in lettuce.</title>
        <authorList>
            <person name="Reyes-Chin-Wo S."/>
            <person name="Wang Z."/>
            <person name="Yang X."/>
            <person name="Kozik A."/>
            <person name="Arikit S."/>
            <person name="Song C."/>
            <person name="Xia L."/>
            <person name="Froenicke L."/>
            <person name="Lavelle D.O."/>
            <person name="Truco M.J."/>
            <person name="Xia R."/>
            <person name="Zhu S."/>
            <person name="Xu C."/>
            <person name="Xu H."/>
            <person name="Xu X."/>
            <person name="Cox K."/>
            <person name="Korf I."/>
            <person name="Meyers B.C."/>
            <person name="Michelmore R.W."/>
        </authorList>
    </citation>
    <scope>NUCLEOTIDE SEQUENCE [LARGE SCALE GENOMIC DNA]</scope>
    <source>
        <strain evidence="3">cv. Salinas</strain>
        <tissue evidence="2">Seedlings</tissue>
    </source>
</reference>
<sequence length="355" mass="41594">MRRYRVTEALIYKWRWRFLNGVNLLWVSLIKSCHGSGGGFSLSSSYRLKSGVWMRMVNLVWNLHNNGKIPFDSMRRQVGNGVSIRFWLDVWVGDIILKARFLWLFAMAVNGEAVISDYWVGNSWEIPWRRSISGGVLESHLQQLHEMLDSVHITDRIDLWRWSLGVEDMFSVKSARSRLDLMSFSMGDSPTRWNISLPIKINIFIWRLILNRLPTRSNLHHRGIDVSTILCPCCGEVIEDGVHLFLKCSMTRQLWLKFARWIDLTVPSFNSIEDVFEWIDSEVVANARRLIIDTTCATLIWVLWTYRNALVFGIVKYKKELMFDSIVSFSFNWFCSMNRKVKKTITGWLQNPLMN</sequence>
<evidence type="ECO:0000313" key="3">
    <source>
        <dbReference type="Proteomes" id="UP000235145"/>
    </source>
</evidence>
<dbReference type="EMBL" id="NBSK02000004">
    <property type="protein sequence ID" value="KAJ0208844.1"/>
    <property type="molecule type" value="Genomic_DNA"/>
</dbReference>
<name>A0A9R1VP08_LACSA</name>
<protein>
    <recommendedName>
        <fullName evidence="1">Reverse transcriptase zinc-binding domain-containing protein</fullName>
    </recommendedName>
</protein>